<dbReference type="Pfam" id="PF00117">
    <property type="entry name" value="GATase"/>
    <property type="match status" value="1"/>
</dbReference>
<dbReference type="Pfam" id="PF00988">
    <property type="entry name" value="CPSase_sm_chain"/>
    <property type="match status" value="1"/>
</dbReference>
<dbReference type="GO" id="GO:0006207">
    <property type="term" value="P:'de novo' pyrimidine nucleobase biosynthetic process"/>
    <property type="evidence" value="ECO:0007669"/>
    <property type="project" value="InterPro"/>
</dbReference>
<dbReference type="EMBL" id="UINC01002557">
    <property type="protein sequence ID" value="SUZ97954.1"/>
    <property type="molecule type" value="Genomic_DNA"/>
</dbReference>
<dbReference type="AlphaFoldDB" id="A0A381S3D1"/>
<dbReference type="PANTHER" id="PTHR43418">
    <property type="entry name" value="MULTIFUNCTIONAL TRYPTOPHAN BIOSYNTHESIS PROTEIN-RELATED"/>
    <property type="match status" value="1"/>
</dbReference>
<evidence type="ECO:0000256" key="8">
    <source>
        <dbReference type="ARBA" id="ARBA00044340"/>
    </source>
</evidence>
<comment type="similarity">
    <text evidence="2">Belongs to the CarA family.</text>
</comment>
<evidence type="ECO:0000256" key="4">
    <source>
        <dbReference type="ARBA" id="ARBA00022598"/>
    </source>
</evidence>
<dbReference type="InterPro" id="IPR036480">
    <property type="entry name" value="CarbP_synth_ssu_N_sf"/>
</dbReference>
<organism evidence="11">
    <name type="scientific">marine metagenome</name>
    <dbReference type="NCBI Taxonomy" id="408172"/>
    <lineage>
        <taxon>unclassified sequences</taxon>
        <taxon>metagenomes</taxon>
        <taxon>ecological metagenomes</taxon>
    </lineage>
</organism>
<dbReference type="SUPFAM" id="SSF52317">
    <property type="entry name" value="Class I glutamine amidotransferase-like"/>
    <property type="match status" value="1"/>
</dbReference>
<dbReference type="GO" id="GO:0006541">
    <property type="term" value="P:glutamine metabolic process"/>
    <property type="evidence" value="ECO:0007669"/>
    <property type="project" value="InterPro"/>
</dbReference>
<accession>A0A381S3D1</accession>
<dbReference type="HAMAP" id="MF_01209">
    <property type="entry name" value="CPSase_S_chain"/>
    <property type="match status" value="1"/>
</dbReference>
<dbReference type="Gene3D" id="3.50.30.20">
    <property type="entry name" value="Carbamoyl-phosphate synthase small subunit, N-terminal domain"/>
    <property type="match status" value="1"/>
</dbReference>
<protein>
    <recommendedName>
        <fullName evidence="3">carbamoyl-phosphate synthase (glutamine-hydrolyzing)</fullName>
        <ecNumber evidence="3">6.3.5.5</ecNumber>
    </recommendedName>
    <alternativeName>
        <fullName evidence="8">Arginine-specific carbamoyl phosphate synthetase, glutamine chain</fullName>
    </alternativeName>
</protein>
<gene>
    <name evidence="11" type="ORF">METZ01_LOCUS50808</name>
</gene>
<keyword evidence="6" id="KW-0067">ATP-binding</keyword>
<evidence type="ECO:0000256" key="9">
    <source>
        <dbReference type="ARBA" id="ARBA00048816"/>
    </source>
</evidence>
<dbReference type="NCBIfam" id="NF009475">
    <property type="entry name" value="PRK12838.1"/>
    <property type="match status" value="1"/>
</dbReference>
<comment type="pathway">
    <text evidence="1">Amino-acid biosynthesis; L-arginine biosynthesis; carbamoyl phosphate from bicarbonate: step 1/1.</text>
</comment>
<keyword evidence="4" id="KW-0436">Ligase</keyword>
<dbReference type="PANTHER" id="PTHR43418:SF7">
    <property type="entry name" value="CARBAMOYL-PHOSPHATE SYNTHASE SMALL CHAIN"/>
    <property type="match status" value="1"/>
</dbReference>
<proteinExistence type="inferred from homology"/>
<feature type="domain" description="Carbamoyl-phosphate synthase small subunit N-terminal" evidence="10">
    <location>
        <begin position="1"/>
        <end position="103"/>
    </location>
</feature>
<dbReference type="PRINTS" id="PR00099">
    <property type="entry name" value="CPSGATASE"/>
</dbReference>
<keyword evidence="5" id="KW-0547">Nucleotide-binding</keyword>
<dbReference type="PROSITE" id="PS51273">
    <property type="entry name" value="GATASE_TYPE_1"/>
    <property type="match status" value="1"/>
</dbReference>
<evidence type="ECO:0000256" key="3">
    <source>
        <dbReference type="ARBA" id="ARBA00012738"/>
    </source>
</evidence>
<evidence type="ECO:0000256" key="2">
    <source>
        <dbReference type="ARBA" id="ARBA00007800"/>
    </source>
</evidence>
<dbReference type="SUPFAM" id="SSF52021">
    <property type="entry name" value="Carbamoyl phosphate synthetase, small subunit N-terminal domain"/>
    <property type="match status" value="1"/>
</dbReference>
<evidence type="ECO:0000256" key="6">
    <source>
        <dbReference type="ARBA" id="ARBA00022840"/>
    </source>
</evidence>
<dbReference type="SMART" id="SM01097">
    <property type="entry name" value="CPSase_sm_chain"/>
    <property type="match status" value="1"/>
</dbReference>
<evidence type="ECO:0000259" key="10">
    <source>
        <dbReference type="SMART" id="SM01097"/>
    </source>
</evidence>
<dbReference type="GO" id="GO:0004088">
    <property type="term" value="F:carbamoyl-phosphate synthase (glutamine-hydrolyzing) activity"/>
    <property type="evidence" value="ECO:0007669"/>
    <property type="project" value="UniProtKB-EC"/>
</dbReference>
<evidence type="ECO:0000256" key="1">
    <source>
        <dbReference type="ARBA" id="ARBA00005077"/>
    </source>
</evidence>
<dbReference type="CDD" id="cd01744">
    <property type="entry name" value="GATase1_CPSase"/>
    <property type="match status" value="1"/>
</dbReference>
<dbReference type="NCBIfam" id="TIGR01368">
    <property type="entry name" value="CPSaseIIsmall"/>
    <property type="match status" value="1"/>
</dbReference>
<evidence type="ECO:0000313" key="11">
    <source>
        <dbReference type="EMBL" id="SUZ97954.1"/>
    </source>
</evidence>
<evidence type="ECO:0000256" key="7">
    <source>
        <dbReference type="ARBA" id="ARBA00022962"/>
    </source>
</evidence>
<dbReference type="Gene3D" id="3.40.50.880">
    <property type="match status" value="1"/>
</dbReference>
<comment type="catalytic activity">
    <reaction evidence="9">
        <text>hydrogencarbonate + L-glutamine + 2 ATP + H2O = carbamoyl phosphate + L-glutamate + 2 ADP + phosphate + 2 H(+)</text>
        <dbReference type="Rhea" id="RHEA:18633"/>
        <dbReference type="ChEBI" id="CHEBI:15377"/>
        <dbReference type="ChEBI" id="CHEBI:15378"/>
        <dbReference type="ChEBI" id="CHEBI:17544"/>
        <dbReference type="ChEBI" id="CHEBI:29985"/>
        <dbReference type="ChEBI" id="CHEBI:30616"/>
        <dbReference type="ChEBI" id="CHEBI:43474"/>
        <dbReference type="ChEBI" id="CHEBI:58228"/>
        <dbReference type="ChEBI" id="CHEBI:58359"/>
        <dbReference type="ChEBI" id="CHEBI:456216"/>
        <dbReference type="EC" id="6.3.5.5"/>
    </reaction>
</comment>
<dbReference type="EC" id="6.3.5.5" evidence="3"/>
<dbReference type="InterPro" id="IPR050472">
    <property type="entry name" value="Anth_synth/Amidotransfase"/>
</dbReference>
<keyword evidence="7" id="KW-0315">Glutamine amidotransferase</keyword>
<dbReference type="InterPro" id="IPR006274">
    <property type="entry name" value="CarbamoylP_synth_ssu"/>
</dbReference>
<name>A0A381S3D1_9ZZZZ</name>
<sequence>VFNTVLSGYQEVITDPSYAGQVIAFTCPHIGNYGVNPDDYESRRPFCRGVIVRDLARRRSSWRATGDLDGLLREHGIPGIGGIDTRRLTRHLRDLGAMPGAFGTADEATLRAAAAGAAGTDGIDLVATVTCDEAHSIPSTGGERRIVAYDFGIKATILRHLSGLGEVTVVPASTSADEVLALGPDGVFLSNGPGDPEPLTAIRDQITDLLGRVPVFGICLGHQLLAGALGAETFKLPFGHHGGNHPVRNLATGTVEITSQNHNYCVAEGSIPAADLTHVNLNDGTVEGLRCRDFPAFSVQYHPEAGPGPHDSRYLFAEFEDLMAAFTGKVRA</sequence>
<dbReference type="InterPro" id="IPR029062">
    <property type="entry name" value="Class_I_gatase-like"/>
</dbReference>
<evidence type="ECO:0000256" key="5">
    <source>
        <dbReference type="ARBA" id="ARBA00022741"/>
    </source>
</evidence>
<dbReference type="GO" id="GO:0005524">
    <property type="term" value="F:ATP binding"/>
    <property type="evidence" value="ECO:0007669"/>
    <property type="project" value="UniProtKB-KW"/>
</dbReference>
<reference evidence="11" key="1">
    <citation type="submission" date="2018-05" db="EMBL/GenBank/DDBJ databases">
        <authorList>
            <person name="Lanie J.A."/>
            <person name="Ng W.-L."/>
            <person name="Kazmierczak K.M."/>
            <person name="Andrzejewski T.M."/>
            <person name="Davidsen T.M."/>
            <person name="Wayne K.J."/>
            <person name="Tettelin H."/>
            <person name="Glass J.I."/>
            <person name="Rusch D."/>
            <person name="Podicherti R."/>
            <person name="Tsui H.-C.T."/>
            <person name="Winkler M.E."/>
        </authorList>
    </citation>
    <scope>NUCLEOTIDE SEQUENCE</scope>
</reference>
<dbReference type="InterPro" id="IPR002474">
    <property type="entry name" value="CarbamoylP_synth_ssu_N"/>
</dbReference>
<dbReference type="PRINTS" id="PR00097">
    <property type="entry name" value="ANTSNTHASEII"/>
</dbReference>
<dbReference type="InterPro" id="IPR017926">
    <property type="entry name" value="GATASE"/>
</dbReference>
<feature type="non-terminal residue" evidence="11">
    <location>
        <position position="1"/>
    </location>
</feature>
<dbReference type="InterPro" id="IPR035686">
    <property type="entry name" value="CPSase_GATase1"/>
</dbReference>
<dbReference type="PRINTS" id="PR00096">
    <property type="entry name" value="GATASE"/>
</dbReference>